<dbReference type="GO" id="GO:0050334">
    <property type="term" value="F:thiaminase activity"/>
    <property type="evidence" value="ECO:0007669"/>
    <property type="project" value="UniProtKB-EC"/>
</dbReference>
<comment type="similarity">
    <text evidence="1">Belongs to the TenA family.</text>
</comment>
<dbReference type="InterPro" id="IPR050967">
    <property type="entry name" value="Thiamine_Salvage_TenA"/>
</dbReference>
<accession>A0ABW5U2H2</accession>
<comment type="function">
    <text evidence="1">Catalyzes an amino-pyrimidine hydrolysis reaction at the C5' of the pyrimidine moiety of thiamine compounds, a reaction that is part of a thiamine salvage pathway.</text>
</comment>
<gene>
    <name evidence="3" type="primary">tenA</name>
    <name evidence="3" type="ORF">ACFSUD_06195</name>
</gene>
<protein>
    <recommendedName>
        <fullName evidence="1">Aminopyrimidine aminohydrolase</fullName>
        <ecNumber evidence="1">3.5.99.2</ecNumber>
    </recommendedName>
</protein>
<evidence type="ECO:0000313" key="3">
    <source>
        <dbReference type="EMBL" id="MFD2739149.1"/>
    </source>
</evidence>
<dbReference type="PANTHER" id="PTHR43198:SF2">
    <property type="entry name" value="SI:CH1073-67J19.1-RELATED"/>
    <property type="match status" value="1"/>
</dbReference>
<dbReference type="EC" id="3.5.99.2" evidence="1"/>
<keyword evidence="1" id="KW-0784">Thiamine biosynthesis</keyword>
<keyword evidence="4" id="KW-1185">Reference proteome</keyword>
<evidence type="ECO:0000256" key="1">
    <source>
        <dbReference type="RuleBase" id="RU363093"/>
    </source>
</evidence>
<keyword evidence="1 3" id="KW-0378">Hydrolase</keyword>
<dbReference type="Proteomes" id="UP001597474">
    <property type="component" value="Unassembled WGS sequence"/>
</dbReference>
<dbReference type="RefSeq" id="WP_386372599.1">
    <property type="nucleotide sequence ID" value="NZ_JBHUMP010000003.1"/>
</dbReference>
<dbReference type="Pfam" id="PF03070">
    <property type="entry name" value="TENA_THI-4"/>
    <property type="match status" value="1"/>
</dbReference>
<dbReference type="EMBL" id="JBHUMP010000003">
    <property type="protein sequence ID" value="MFD2739149.1"/>
    <property type="molecule type" value="Genomic_DNA"/>
</dbReference>
<comment type="catalytic activity">
    <reaction evidence="1">
        <text>thiamine + H2O = 5-(2-hydroxyethyl)-4-methylthiazole + 4-amino-5-hydroxymethyl-2-methylpyrimidine + H(+)</text>
        <dbReference type="Rhea" id="RHEA:17509"/>
        <dbReference type="ChEBI" id="CHEBI:15377"/>
        <dbReference type="ChEBI" id="CHEBI:15378"/>
        <dbReference type="ChEBI" id="CHEBI:16892"/>
        <dbReference type="ChEBI" id="CHEBI:17957"/>
        <dbReference type="ChEBI" id="CHEBI:18385"/>
        <dbReference type="EC" id="3.5.99.2"/>
    </reaction>
</comment>
<feature type="domain" description="Thiaminase-2/PQQC" evidence="2">
    <location>
        <begin position="22"/>
        <end position="227"/>
    </location>
</feature>
<dbReference type="NCBIfam" id="TIGR04306">
    <property type="entry name" value="salvage_TenA"/>
    <property type="match status" value="1"/>
</dbReference>
<reference evidence="4" key="1">
    <citation type="journal article" date="2019" name="Int. J. Syst. Evol. Microbiol.">
        <title>The Global Catalogue of Microorganisms (GCM) 10K type strain sequencing project: providing services to taxonomists for standard genome sequencing and annotation.</title>
        <authorList>
            <consortium name="The Broad Institute Genomics Platform"/>
            <consortium name="The Broad Institute Genome Sequencing Center for Infectious Disease"/>
            <person name="Wu L."/>
            <person name="Ma J."/>
        </authorList>
    </citation>
    <scope>NUCLEOTIDE SEQUENCE [LARGE SCALE GENOMIC DNA]</scope>
    <source>
        <strain evidence="4">TISTR 2562</strain>
    </source>
</reference>
<evidence type="ECO:0000259" key="2">
    <source>
        <dbReference type="Pfam" id="PF03070"/>
    </source>
</evidence>
<proteinExistence type="inferred from homology"/>
<comment type="caution">
    <text evidence="3">The sequence shown here is derived from an EMBL/GenBank/DDBJ whole genome shotgun (WGS) entry which is preliminary data.</text>
</comment>
<dbReference type="PANTHER" id="PTHR43198">
    <property type="entry name" value="BIFUNCTIONAL TH2 PROTEIN"/>
    <property type="match status" value="1"/>
</dbReference>
<dbReference type="InterPro" id="IPR027574">
    <property type="entry name" value="Thiaminase_II"/>
</dbReference>
<dbReference type="Gene3D" id="1.20.910.10">
    <property type="entry name" value="Heme oxygenase-like"/>
    <property type="match status" value="1"/>
</dbReference>
<dbReference type="InterPro" id="IPR004305">
    <property type="entry name" value="Thiaminase-2/PQQC"/>
</dbReference>
<organism evidence="3 4">
    <name type="scientific">Sulfitobacter aestuarii</name>
    <dbReference type="NCBI Taxonomy" id="2161676"/>
    <lineage>
        <taxon>Bacteria</taxon>
        <taxon>Pseudomonadati</taxon>
        <taxon>Pseudomonadota</taxon>
        <taxon>Alphaproteobacteria</taxon>
        <taxon>Rhodobacterales</taxon>
        <taxon>Roseobacteraceae</taxon>
        <taxon>Sulfitobacter</taxon>
    </lineage>
</organism>
<dbReference type="SUPFAM" id="SSF48613">
    <property type="entry name" value="Heme oxygenase-like"/>
    <property type="match status" value="1"/>
</dbReference>
<dbReference type="CDD" id="cd19367">
    <property type="entry name" value="TenA_C_ScTHI20-like"/>
    <property type="match status" value="1"/>
</dbReference>
<sequence length="230" mass="25582">MSFDYGNSFALWREGAGGAGGAWHDYTHHAFVEGLRDGSLPRESFLHYLKQDYVFLVHFSRAWSLAVVKSETLEELRACAATVNALVNFEMGLHVKTCAAEGITEAELFAAEEFENMAYTRYVIDAGMQGDYLDLMAALAPCVMGYGEIGLRLGREAVPGTPYQDWIDTYAREEFQQVCAEAGAMIDNAVRRRLGDDPAASPRWAVLQQRFTTATELEIGFWSMGLRGPK</sequence>
<comment type="pathway">
    <text evidence="1">Cofactor biosynthesis; thiamine diphosphate biosynthesis.</text>
</comment>
<evidence type="ECO:0000313" key="4">
    <source>
        <dbReference type="Proteomes" id="UP001597474"/>
    </source>
</evidence>
<name>A0ABW5U2H2_9RHOB</name>
<dbReference type="InterPro" id="IPR016084">
    <property type="entry name" value="Haem_Oase-like_multi-hlx"/>
</dbReference>
<comment type="catalytic activity">
    <reaction evidence="1">
        <text>4-amino-5-aminomethyl-2-methylpyrimidine + H2O = 4-amino-5-hydroxymethyl-2-methylpyrimidine + NH4(+)</text>
        <dbReference type="Rhea" id="RHEA:31799"/>
        <dbReference type="ChEBI" id="CHEBI:15377"/>
        <dbReference type="ChEBI" id="CHEBI:16892"/>
        <dbReference type="ChEBI" id="CHEBI:28938"/>
        <dbReference type="ChEBI" id="CHEBI:63416"/>
        <dbReference type="EC" id="3.5.99.2"/>
    </reaction>
</comment>